<dbReference type="Proteomes" id="UP001454036">
    <property type="component" value="Unassembled WGS sequence"/>
</dbReference>
<gene>
    <name evidence="1" type="ORF">LIER_31775</name>
</gene>
<sequence length="166" mass="18457">MSGFVHIYLHVPPYVIRKYGIYHPLICNPSIFQPEGHNFPTKQVVLCEESNLILVLWEHIYLVICDTSMKSKTSCPVLSSINLPSSRMAQAFKRASTCALIALFFLLLKVHFLCLIRTNIELTCSQCITTSGSTPGISSAPHAITSSNSLINEISSSEYHPPLFQS</sequence>
<accession>A0AAV3RVY5</accession>
<evidence type="ECO:0000313" key="1">
    <source>
        <dbReference type="EMBL" id="GAA0184487.1"/>
    </source>
</evidence>
<name>A0AAV3RVY5_LITER</name>
<comment type="caution">
    <text evidence="1">The sequence shown here is derived from an EMBL/GenBank/DDBJ whole genome shotgun (WGS) entry which is preliminary data.</text>
</comment>
<keyword evidence="2" id="KW-1185">Reference proteome</keyword>
<dbReference type="EMBL" id="BAABME010011939">
    <property type="protein sequence ID" value="GAA0184487.1"/>
    <property type="molecule type" value="Genomic_DNA"/>
</dbReference>
<protein>
    <submittedName>
        <fullName evidence="1">Uncharacterized protein</fullName>
    </submittedName>
</protein>
<dbReference type="AlphaFoldDB" id="A0AAV3RVY5"/>
<proteinExistence type="predicted"/>
<reference evidence="1 2" key="1">
    <citation type="submission" date="2024-01" db="EMBL/GenBank/DDBJ databases">
        <title>The complete chloroplast genome sequence of Lithospermum erythrorhizon: insights into the phylogenetic relationship among Boraginaceae species and the maternal lineages of purple gromwells.</title>
        <authorList>
            <person name="Okada T."/>
            <person name="Watanabe K."/>
        </authorList>
    </citation>
    <scope>NUCLEOTIDE SEQUENCE [LARGE SCALE GENOMIC DNA]</scope>
</reference>
<organism evidence="1 2">
    <name type="scientific">Lithospermum erythrorhizon</name>
    <name type="common">Purple gromwell</name>
    <name type="synonym">Lithospermum officinale var. erythrorhizon</name>
    <dbReference type="NCBI Taxonomy" id="34254"/>
    <lineage>
        <taxon>Eukaryota</taxon>
        <taxon>Viridiplantae</taxon>
        <taxon>Streptophyta</taxon>
        <taxon>Embryophyta</taxon>
        <taxon>Tracheophyta</taxon>
        <taxon>Spermatophyta</taxon>
        <taxon>Magnoliopsida</taxon>
        <taxon>eudicotyledons</taxon>
        <taxon>Gunneridae</taxon>
        <taxon>Pentapetalae</taxon>
        <taxon>asterids</taxon>
        <taxon>lamiids</taxon>
        <taxon>Boraginales</taxon>
        <taxon>Boraginaceae</taxon>
        <taxon>Boraginoideae</taxon>
        <taxon>Lithospermeae</taxon>
        <taxon>Lithospermum</taxon>
    </lineage>
</organism>
<evidence type="ECO:0000313" key="2">
    <source>
        <dbReference type="Proteomes" id="UP001454036"/>
    </source>
</evidence>